<dbReference type="InterPro" id="IPR017871">
    <property type="entry name" value="ABC_transporter-like_CS"/>
</dbReference>
<dbReference type="Pfam" id="PF00005">
    <property type="entry name" value="ABC_tran"/>
    <property type="match status" value="1"/>
</dbReference>
<feature type="domain" description="ABC transporter" evidence="11">
    <location>
        <begin position="2"/>
        <end position="236"/>
    </location>
</feature>
<keyword evidence="13" id="KW-1185">Reference proteome</keyword>
<evidence type="ECO:0000256" key="5">
    <source>
        <dbReference type="ARBA" id="ARBA00022496"/>
    </source>
</evidence>
<gene>
    <name evidence="12" type="ORF">AWJ14_18155</name>
</gene>
<dbReference type="Proteomes" id="UP000094795">
    <property type="component" value="Unassembled WGS sequence"/>
</dbReference>
<dbReference type="CDD" id="cd03214">
    <property type="entry name" value="ABC_Iron-Siderophores_B12_Hemin"/>
    <property type="match status" value="1"/>
</dbReference>
<evidence type="ECO:0000256" key="8">
    <source>
        <dbReference type="ARBA" id="ARBA00023004"/>
    </source>
</evidence>
<comment type="subcellular location">
    <subcellularLocation>
        <location evidence="1">Cell membrane</location>
        <topology evidence="1">Peripheral membrane protein</topology>
    </subcellularLocation>
</comment>
<dbReference type="Gene3D" id="3.40.50.300">
    <property type="entry name" value="P-loop containing nucleotide triphosphate hydrolases"/>
    <property type="match status" value="1"/>
</dbReference>
<evidence type="ECO:0000256" key="4">
    <source>
        <dbReference type="ARBA" id="ARBA00022475"/>
    </source>
</evidence>
<dbReference type="InterPro" id="IPR003439">
    <property type="entry name" value="ABC_transporter-like_ATP-bd"/>
</dbReference>
<keyword evidence="5" id="KW-0410">Iron transport</keyword>
<evidence type="ECO:0000256" key="10">
    <source>
        <dbReference type="ARBA" id="ARBA00023136"/>
    </source>
</evidence>
<organism evidence="12 13">
    <name type="scientific">Hoeflea olei</name>
    <dbReference type="NCBI Taxonomy" id="1480615"/>
    <lineage>
        <taxon>Bacteria</taxon>
        <taxon>Pseudomonadati</taxon>
        <taxon>Pseudomonadota</taxon>
        <taxon>Alphaproteobacteria</taxon>
        <taxon>Hyphomicrobiales</taxon>
        <taxon>Rhizobiaceae</taxon>
        <taxon>Hoeflea</taxon>
    </lineage>
</organism>
<evidence type="ECO:0000256" key="6">
    <source>
        <dbReference type="ARBA" id="ARBA00022741"/>
    </source>
</evidence>
<accession>A0A1C1YV15</accession>
<evidence type="ECO:0000313" key="13">
    <source>
        <dbReference type="Proteomes" id="UP000094795"/>
    </source>
</evidence>
<dbReference type="PANTHER" id="PTHR42771">
    <property type="entry name" value="IRON(3+)-HYDROXAMATE IMPORT ATP-BINDING PROTEIN FHUC"/>
    <property type="match status" value="1"/>
</dbReference>
<dbReference type="InterPro" id="IPR051535">
    <property type="entry name" value="Siderophore_ABC-ATPase"/>
</dbReference>
<dbReference type="FunFam" id="3.40.50.300:FF:000134">
    <property type="entry name" value="Iron-enterobactin ABC transporter ATP-binding protein"/>
    <property type="match status" value="1"/>
</dbReference>
<evidence type="ECO:0000256" key="3">
    <source>
        <dbReference type="ARBA" id="ARBA00022448"/>
    </source>
</evidence>
<dbReference type="GO" id="GO:0005524">
    <property type="term" value="F:ATP binding"/>
    <property type="evidence" value="ECO:0007669"/>
    <property type="project" value="UniProtKB-KW"/>
</dbReference>
<dbReference type="STRING" id="1480615.AWJ14_18155"/>
<comment type="caution">
    <text evidence="12">The sequence shown here is derived from an EMBL/GenBank/DDBJ whole genome shotgun (WGS) entry which is preliminary data.</text>
</comment>
<keyword evidence="10" id="KW-0472">Membrane</keyword>
<dbReference type="SUPFAM" id="SSF52540">
    <property type="entry name" value="P-loop containing nucleoside triphosphate hydrolases"/>
    <property type="match status" value="1"/>
</dbReference>
<reference evidence="12 13" key="1">
    <citation type="submission" date="2015-12" db="EMBL/GenBank/DDBJ databases">
        <authorList>
            <person name="Shamseldin A."/>
            <person name="Moawad H."/>
            <person name="Abd El-Rahim W.M."/>
            <person name="Sadowsky M.J."/>
        </authorList>
    </citation>
    <scope>NUCLEOTIDE SEQUENCE [LARGE SCALE GENOMIC DNA]</scope>
    <source>
        <strain evidence="12 13">JC234</strain>
    </source>
</reference>
<dbReference type="PROSITE" id="PS50893">
    <property type="entry name" value="ABC_TRANSPORTER_2"/>
    <property type="match status" value="1"/>
</dbReference>
<evidence type="ECO:0000259" key="11">
    <source>
        <dbReference type="PROSITE" id="PS50893"/>
    </source>
</evidence>
<protein>
    <submittedName>
        <fullName evidence="12">Iron ABC transporter ATP-binding protein</fullName>
    </submittedName>
</protein>
<dbReference type="SMART" id="SM00382">
    <property type="entry name" value="AAA"/>
    <property type="match status" value="1"/>
</dbReference>
<proteinExistence type="inferred from homology"/>
<keyword evidence="7 12" id="KW-0067">ATP-binding</keyword>
<evidence type="ECO:0000256" key="2">
    <source>
        <dbReference type="ARBA" id="ARBA00005417"/>
    </source>
</evidence>
<keyword evidence="6" id="KW-0547">Nucleotide-binding</keyword>
<dbReference type="GO" id="GO:0005886">
    <property type="term" value="C:plasma membrane"/>
    <property type="evidence" value="ECO:0007669"/>
    <property type="project" value="UniProtKB-SubCell"/>
</dbReference>
<dbReference type="PANTHER" id="PTHR42771:SF3">
    <property type="entry name" value="PETROBACTIN IMPORT ATP-BINDING PROTEIN YCLP"/>
    <property type="match status" value="1"/>
</dbReference>
<dbReference type="InterPro" id="IPR027417">
    <property type="entry name" value="P-loop_NTPase"/>
</dbReference>
<evidence type="ECO:0000256" key="7">
    <source>
        <dbReference type="ARBA" id="ARBA00022840"/>
    </source>
</evidence>
<evidence type="ECO:0000256" key="9">
    <source>
        <dbReference type="ARBA" id="ARBA00023065"/>
    </source>
</evidence>
<dbReference type="GO" id="GO:0016887">
    <property type="term" value="F:ATP hydrolysis activity"/>
    <property type="evidence" value="ECO:0007669"/>
    <property type="project" value="InterPro"/>
</dbReference>
<evidence type="ECO:0000256" key="1">
    <source>
        <dbReference type="ARBA" id="ARBA00004202"/>
    </source>
</evidence>
<sequence length="255" mass="27580">MIEVEGLTKRYGATAVVDDVSLRLPEGRLTAVIGPNGAGKSTLLSMIARLMKPDTGRIRVAGLDVASTAGEVLARRLSILRQENHITARLTVGDLVAFGRFPHSGGRPGPEDARHVAEALAALDLAPFRDRFLDELSGGQRQRAFVAMTLAQDADCMLFDEPLASLDIRHAISMMELLRDLCRNKGKTVVLVLHDINIAANFADGVVAMKDGRIEAVGDTGEVMTGERLSRLYGLPISVERNGGSCIVNYFRSRD</sequence>
<dbReference type="PROSITE" id="PS00211">
    <property type="entry name" value="ABC_TRANSPORTER_1"/>
    <property type="match status" value="1"/>
</dbReference>
<dbReference type="AlphaFoldDB" id="A0A1C1YV15"/>
<dbReference type="GO" id="GO:0006826">
    <property type="term" value="P:iron ion transport"/>
    <property type="evidence" value="ECO:0007669"/>
    <property type="project" value="UniProtKB-KW"/>
</dbReference>
<keyword evidence="8" id="KW-0408">Iron</keyword>
<evidence type="ECO:0000313" key="12">
    <source>
        <dbReference type="EMBL" id="OCW57382.1"/>
    </source>
</evidence>
<name>A0A1C1YV15_9HYPH</name>
<keyword evidence="4" id="KW-1003">Cell membrane</keyword>
<dbReference type="EMBL" id="LQZT01000016">
    <property type="protein sequence ID" value="OCW57382.1"/>
    <property type="molecule type" value="Genomic_DNA"/>
</dbReference>
<dbReference type="OrthoDB" id="9805601at2"/>
<dbReference type="RefSeq" id="WP_066179219.1">
    <property type="nucleotide sequence ID" value="NZ_LQZT01000016.1"/>
</dbReference>
<comment type="similarity">
    <text evidence="2">Belongs to the ABC transporter superfamily.</text>
</comment>
<keyword evidence="9" id="KW-0406">Ion transport</keyword>
<keyword evidence="3" id="KW-0813">Transport</keyword>
<dbReference type="InterPro" id="IPR003593">
    <property type="entry name" value="AAA+_ATPase"/>
</dbReference>